<dbReference type="GeneID" id="106470433"/>
<evidence type="ECO:0000256" key="6">
    <source>
        <dbReference type="ARBA" id="ARBA00023163"/>
    </source>
</evidence>
<sequence>MDTSKTRKIKSLLLQAWRERWTDIKWGINIKNVLPRGVSGDVYDLADCILQQALVGPGPNSLFLSYLTHCLSSHVVSYGAVLISIGRYQSFYKPYCIISLLDLLKSIQPRISCHYGNEEECIGLCQAVVNVTHWLYSCVLHSLSKLAELKQSPENMSILEKAVESLSFFSNSTFLKALLFVGKHEDQSMYSQLVQKQQELESKVTQLQGFNLSKDNIEVTLRLVKSVQDLPNISTKSTLSKSLRPQPIVCSLNALIAIDAVLSPASDIQACVDQLLLVQKLENLSLPEFYCEIIRACFMGLADAAGSSEDLKWAAFTFLKVPQFIAKVHKACKEDPSWNLGEDSAPLEQGLELLMQYTPLLDLTDTRSNCDCLQFLLHELCKVKLLSDAQYDRLLARRQRESLRQTLPRSDQQSSQAGASLILRAEPTVTSILKTLDSDYSKNQDALLGVLSHMNTGKSFELILSAAAATGKLHSFATKLIKFNEYNKENSGPPEDFKAAQTRALLFDITFLMLCLIAQQYGIEAVTSNPETKNSFFYTWVTECLAESGKYKNPDTVLSRCDSSVVDNLLSQFTNPDQEFRTTLVKWHEVCINGPMAIKEILVAWQYDALPTATVKNILDHVKSKMCCLPVCISAWLCNYVNILHHDERLKPVNMIQHFTTPYSGDGLGGMSSGQEQVNQYYKERSTLMINIIKKMMYDLHPPSQTKSKGVHAISQGLTVRTPLWEIMDGIFITAHGRGWLDLKTTHSLDTLMCVGGPQWFCDTLVRQALKFDHLDDLHRAVELIFGLFYIDIEQCALALLLHVLPIYIRSESRQHLLAEPHGSALARLVVLTIYAALQARQSANQHGGRSGRTKRPRRDMEMEEMYEIFDRERPSKIRRGVSDMELLDETPFGLQSNYEETRAMAWDPLNRAIADTMRMLSHIASDNFVSQRSTFPLLILEQLVLCAKEQANAVLQFMPLGLVPHMVKMMPEFFTFELVLAVSSLQTARARKVAARTLCQLDVARSKIEAS</sequence>
<evidence type="ECO:0000256" key="5">
    <source>
        <dbReference type="ARBA" id="ARBA00023159"/>
    </source>
</evidence>
<dbReference type="Proteomes" id="UP000694941">
    <property type="component" value="Unplaced"/>
</dbReference>
<reference evidence="10" key="1">
    <citation type="submission" date="2025-08" db="UniProtKB">
        <authorList>
            <consortium name="RefSeq"/>
        </authorList>
    </citation>
    <scope>IDENTIFICATION</scope>
    <source>
        <tissue evidence="10">Muscle</tissue>
    </source>
</reference>
<comment type="subcellular location">
    <subcellularLocation>
        <location evidence="1">Nucleus</location>
    </subcellularLocation>
</comment>
<evidence type="ECO:0000256" key="2">
    <source>
        <dbReference type="ARBA" id="ARBA00007864"/>
    </source>
</evidence>
<keyword evidence="5" id="KW-0010">Activator</keyword>
<evidence type="ECO:0000313" key="10">
    <source>
        <dbReference type="RefSeq" id="XP_022254733.1"/>
    </source>
</evidence>
<keyword evidence="6" id="KW-0804">Transcription</keyword>
<evidence type="ECO:0000256" key="8">
    <source>
        <dbReference type="ARBA" id="ARBA00031960"/>
    </source>
</evidence>
<dbReference type="InterPro" id="IPR021429">
    <property type="entry name" value="Mediator_Med24"/>
</dbReference>
<accession>A0ABM1TFS7</accession>
<dbReference type="PANTHER" id="PTHR12898">
    <property type="entry name" value="MEDIATOR OF RNA POLYMERASE II TRANSCRIPTION SUBUNIT 24"/>
    <property type="match status" value="1"/>
</dbReference>
<organism evidence="9 10">
    <name type="scientific">Limulus polyphemus</name>
    <name type="common">Atlantic horseshoe crab</name>
    <dbReference type="NCBI Taxonomy" id="6850"/>
    <lineage>
        <taxon>Eukaryota</taxon>
        <taxon>Metazoa</taxon>
        <taxon>Ecdysozoa</taxon>
        <taxon>Arthropoda</taxon>
        <taxon>Chelicerata</taxon>
        <taxon>Merostomata</taxon>
        <taxon>Xiphosura</taxon>
        <taxon>Limulidae</taxon>
        <taxon>Limulus</taxon>
    </lineage>
</organism>
<comment type="similarity">
    <text evidence="2">Belongs to the Mediator complex subunit 24 family.</text>
</comment>
<evidence type="ECO:0000256" key="1">
    <source>
        <dbReference type="ARBA" id="ARBA00004123"/>
    </source>
</evidence>
<keyword evidence="7" id="KW-0539">Nucleus</keyword>
<keyword evidence="9" id="KW-1185">Reference proteome</keyword>
<dbReference type="PANTHER" id="PTHR12898:SF1">
    <property type="entry name" value="MEDIATOR OF RNA POLYMERASE II TRANSCRIPTION SUBUNIT 24"/>
    <property type="match status" value="1"/>
</dbReference>
<keyword evidence="4" id="KW-0805">Transcription regulation</keyword>
<evidence type="ECO:0000313" key="9">
    <source>
        <dbReference type="Proteomes" id="UP000694941"/>
    </source>
</evidence>
<evidence type="ECO:0000256" key="7">
    <source>
        <dbReference type="ARBA" id="ARBA00023242"/>
    </source>
</evidence>
<dbReference type="Pfam" id="PF11277">
    <property type="entry name" value="Med24_N"/>
    <property type="match status" value="1"/>
</dbReference>
<gene>
    <name evidence="10" type="primary">LOC106470433</name>
</gene>
<proteinExistence type="inferred from homology"/>
<evidence type="ECO:0000256" key="4">
    <source>
        <dbReference type="ARBA" id="ARBA00023015"/>
    </source>
</evidence>
<name>A0ABM1TFS7_LIMPO</name>
<evidence type="ECO:0000256" key="3">
    <source>
        <dbReference type="ARBA" id="ARBA00019693"/>
    </source>
</evidence>
<protein>
    <recommendedName>
        <fullName evidence="3">Mediator of RNA polymerase II transcription subunit 24</fullName>
    </recommendedName>
    <alternativeName>
        <fullName evidence="8">Mediator complex subunit 24</fullName>
    </alternativeName>
</protein>
<dbReference type="RefSeq" id="XP_022254733.1">
    <property type="nucleotide sequence ID" value="XM_022399025.1"/>
</dbReference>